<dbReference type="Proteomes" id="UP000193411">
    <property type="component" value="Unassembled WGS sequence"/>
</dbReference>
<dbReference type="PANTHER" id="PTHR42776">
    <property type="entry name" value="SERINE PEPTIDASE S9 FAMILY MEMBER"/>
    <property type="match status" value="1"/>
</dbReference>
<dbReference type="InterPro" id="IPR002470">
    <property type="entry name" value="Peptidase_S9A"/>
</dbReference>
<evidence type="ECO:0000256" key="4">
    <source>
        <dbReference type="RuleBase" id="RU368024"/>
    </source>
</evidence>
<name>A0A1Y2HPH1_9FUNG</name>
<protein>
    <recommendedName>
        <fullName evidence="4">Prolyl endopeptidase</fullName>
        <ecNumber evidence="4">3.4.21.-</ecNumber>
    </recommendedName>
</protein>
<dbReference type="EC" id="3.4.21.-" evidence="4"/>
<comment type="similarity">
    <text evidence="2">Belongs to the peptidase S9C family.</text>
</comment>
<dbReference type="OrthoDB" id="416344at2759"/>
<dbReference type="STRING" id="765915.A0A1Y2HPH1"/>
<dbReference type="Gene3D" id="3.40.50.1820">
    <property type="entry name" value="alpha/beta hydrolase"/>
    <property type="match status" value="1"/>
</dbReference>
<dbReference type="GO" id="GO:0006508">
    <property type="term" value="P:proteolysis"/>
    <property type="evidence" value="ECO:0007669"/>
    <property type="project" value="UniProtKB-KW"/>
</dbReference>
<keyword evidence="3 4" id="KW-0378">Hydrolase</keyword>
<dbReference type="GO" id="GO:0004252">
    <property type="term" value="F:serine-type endopeptidase activity"/>
    <property type="evidence" value="ECO:0007669"/>
    <property type="project" value="UniProtKB-UniRule"/>
</dbReference>
<evidence type="ECO:0000313" key="6">
    <source>
        <dbReference type="EMBL" id="ORZ36480.1"/>
    </source>
</evidence>
<keyword evidence="4" id="KW-0645">Protease</keyword>
<keyword evidence="4" id="KW-0720">Serine protease</keyword>
<evidence type="ECO:0000256" key="1">
    <source>
        <dbReference type="ARBA" id="ARBA00005228"/>
    </source>
</evidence>
<evidence type="ECO:0000256" key="2">
    <source>
        <dbReference type="ARBA" id="ARBA00010040"/>
    </source>
</evidence>
<dbReference type="EMBL" id="MCFL01000017">
    <property type="protein sequence ID" value="ORZ36480.1"/>
    <property type="molecule type" value="Genomic_DNA"/>
</dbReference>
<dbReference type="SUPFAM" id="SSF53474">
    <property type="entry name" value="alpha/beta-Hydrolases"/>
    <property type="match status" value="1"/>
</dbReference>
<dbReference type="PANTHER" id="PTHR42776:SF27">
    <property type="entry name" value="DIPEPTIDYL PEPTIDASE FAMILY MEMBER 6"/>
    <property type="match status" value="1"/>
</dbReference>
<dbReference type="PRINTS" id="PR00862">
    <property type="entry name" value="PROLIGOPTASE"/>
</dbReference>
<organism evidence="6 7">
    <name type="scientific">Catenaria anguillulae PL171</name>
    <dbReference type="NCBI Taxonomy" id="765915"/>
    <lineage>
        <taxon>Eukaryota</taxon>
        <taxon>Fungi</taxon>
        <taxon>Fungi incertae sedis</taxon>
        <taxon>Blastocladiomycota</taxon>
        <taxon>Blastocladiomycetes</taxon>
        <taxon>Blastocladiales</taxon>
        <taxon>Catenariaceae</taxon>
        <taxon>Catenaria</taxon>
    </lineage>
</organism>
<dbReference type="SUPFAM" id="SSF82171">
    <property type="entry name" value="DPP6 N-terminal domain-like"/>
    <property type="match status" value="1"/>
</dbReference>
<keyword evidence="7" id="KW-1185">Reference proteome</keyword>
<accession>A0A1Y2HPH1</accession>
<dbReference type="Pfam" id="PF00326">
    <property type="entry name" value="Peptidase_S9"/>
    <property type="match status" value="1"/>
</dbReference>
<dbReference type="AlphaFoldDB" id="A0A1Y2HPH1"/>
<gene>
    <name evidence="6" type="ORF">BCR44DRAFT_294889</name>
</gene>
<reference evidence="6 7" key="1">
    <citation type="submission" date="2016-07" db="EMBL/GenBank/DDBJ databases">
        <title>Pervasive Adenine N6-methylation of Active Genes in Fungi.</title>
        <authorList>
            <consortium name="DOE Joint Genome Institute"/>
            <person name="Mondo S.J."/>
            <person name="Dannebaum R.O."/>
            <person name="Kuo R.C."/>
            <person name="Labutti K."/>
            <person name="Haridas S."/>
            <person name="Kuo A."/>
            <person name="Salamov A."/>
            <person name="Ahrendt S.R."/>
            <person name="Lipzen A."/>
            <person name="Sullivan W."/>
            <person name="Andreopoulos W.B."/>
            <person name="Clum A."/>
            <person name="Lindquist E."/>
            <person name="Daum C."/>
            <person name="Ramamoorthy G.K."/>
            <person name="Gryganskyi A."/>
            <person name="Culley D."/>
            <person name="Magnuson J.K."/>
            <person name="James T.Y."/>
            <person name="O'Malley M.A."/>
            <person name="Stajich J.E."/>
            <person name="Spatafora J.W."/>
            <person name="Visel A."/>
            <person name="Grigoriev I.V."/>
        </authorList>
    </citation>
    <scope>NUCLEOTIDE SEQUENCE [LARGE SCALE GENOMIC DNA]</scope>
    <source>
        <strain evidence="6 7">PL171</strain>
    </source>
</reference>
<evidence type="ECO:0000256" key="3">
    <source>
        <dbReference type="ARBA" id="ARBA00022801"/>
    </source>
</evidence>
<dbReference type="Gene3D" id="2.120.10.30">
    <property type="entry name" value="TolB, C-terminal domain"/>
    <property type="match status" value="1"/>
</dbReference>
<comment type="similarity">
    <text evidence="1 4">Belongs to the peptidase S9A family.</text>
</comment>
<comment type="caution">
    <text evidence="6">The sequence shown here is derived from an EMBL/GenBank/DDBJ whole genome shotgun (WGS) entry which is preliminary data.</text>
</comment>
<feature type="domain" description="Peptidase S9 prolyl oligopeptidase catalytic" evidence="5">
    <location>
        <begin position="436"/>
        <end position="644"/>
    </location>
</feature>
<proteinExistence type="inferred from homology"/>
<dbReference type="InterPro" id="IPR001375">
    <property type="entry name" value="Peptidase_S9_cat"/>
</dbReference>
<dbReference type="InterPro" id="IPR029058">
    <property type="entry name" value="AB_hydrolase_fold"/>
</dbReference>
<sequence length="674" mass="75348">MVQNPLDAAAPLIPVADFFANPDRALPKLSPNNRFLSYLAPAGEKQILQVFVQPLDLWRKGTDEGRKQVTHHPTHDIRAYKWTLDSSAILFLQDNKGNENFHLYHVDLETLSERNLTPFDGVTVGRTQLNNDWFLEHKTKLNTGVLALNKQDARRHDVYQIDLASGELTLHTTVPDAAIRTLVDHDSHLVRAVRCTEKDGSSTICVPDTSAENGWSAILTSTPLDTVGLVECTKDNGLLILSSVDRDTVALVEIDTDTKAQTEISVGEVDVFAVKVHPSSRKLQFVLYNPGRNEWSVIDESMRADFDRLAAYAKSKDADFDFLDYEHANDDVWVVRLVYSDAPSSFMLYHRNPAVTRPGSADLEDVHFEYLFTSNSKVAALKLGRMASVNFAARDGLPMQAYITYPPHFQEGNQYPMVLVPHGGPWHRDTFGYAVVPQWLANRGYIVLQPNFRGSTGFNKKLLTSGFKQWGKTMHTDLLDAVEYAVSRGIVDREHIGIMGGSYGGYSALAGVTLTPEFFTCAIDVVGPSNLKTLLASIPAYWESFRKVLHTRMGHPEEDSELLDEVSPVYHAHKIVRPLMIAQGKNDPRVKEAESEQIVQAIEKNGGSVYYVMYPDEGHGFARPVNRIDHFQKAELFLSKYMGEKVRTQEGLSLFDNVEGSTAEVRVVGDLAQK</sequence>
<evidence type="ECO:0000259" key="5">
    <source>
        <dbReference type="Pfam" id="PF00326"/>
    </source>
</evidence>
<evidence type="ECO:0000313" key="7">
    <source>
        <dbReference type="Proteomes" id="UP000193411"/>
    </source>
</evidence>
<dbReference type="InterPro" id="IPR011042">
    <property type="entry name" value="6-blade_b-propeller_TolB-like"/>
</dbReference>